<dbReference type="InterPro" id="IPR050236">
    <property type="entry name" value="Ser_Thr_kinase_AGC"/>
</dbReference>
<dbReference type="PANTHER" id="PTHR24356:SF163">
    <property type="entry name" value="3-PHOSPHOINOSITIDE-DEPENDENT PROTEIN KINASE 1-RELATED"/>
    <property type="match status" value="1"/>
</dbReference>
<keyword evidence="5" id="KW-0418">Kinase</keyword>
<dbReference type="GO" id="GO:0004713">
    <property type="term" value="F:protein tyrosine kinase activity"/>
    <property type="evidence" value="ECO:0007669"/>
    <property type="project" value="InterPro"/>
</dbReference>
<feature type="compositionally biased region" description="Basic and acidic residues" evidence="10">
    <location>
        <begin position="640"/>
        <end position="649"/>
    </location>
</feature>
<feature type="compositionally biased region" description="Pro residues" evidence="10">
    <location>
        <begin position="623"/>
        <end position="637"/>
    </location>
</feature>
<dbReference type="InterPro" id="IPR011009">
    <property type="entry name" value="Kinase-like_dom_sf"/>
</dbReference>
<dbReference type="PROSITE" id="PS50011">
    <property type="entry name" value="PROTEIN_KINASE_DOM"/>
    <property type="match status" value="1"/>
</dbReference>
<evidence type="ECO:0000256" key="5">
    <source>
        <dbReference type="ARBA" id="ARBA00022777"/>
    </source>
</evidence>
<dbReference type="InterPro" id="IPR020635">
    <property type="entry name" value="Tyr_kinase_cat_dom"/>
</dbReference>
<dbReference type="AlphaFoldDB" id="A0AAW3JQS0"/>
<dbReference type="SUPFAM" id="SSF56112">
    <property type="entry name" value="Protein kinase-like (PK-like)"/>
    <property type="match status" value="1"/>
</dbReference>
<feature type="binding site" evidence="9">
    <location>
        <position position="75"/>
    </location>
    <ligand>
        <name>ATP</name>
        <dbReference type="ChEBI" id="CHEBI:30616"/>
    </ligand>
</feature>
<dbReference type="Gene3D" id="3.30.10.20">
    <property type="match status" value="1"/>
</dbReference>
<evidence type="ECO:0000259" key="13">
    <source>
        <dbReference type="PROSITE" id="PS51178"/>
    </source>
</evidence>
<dbReference type="PANTHER" id="PTHR24356">
    <property type="entry name" value="SERINE/THREONINE-PROTEIN KINASE"/>
    <property type="match status" value="1"/>
</dbReference>
<feature type="region of interest" description="Disordered" evidence="10">
    <location>
        <begin position="586"/>
        <end position="691"/>
    </location>
</feature>
<dbReference type="GO" id="GO:0004674">
    <property type="term" value="F:protein serine/threonine kinase activity"/>
    <property type="evidence" value="ECO:0007669"/>
    <property type="project" value="UniProtKB-KW"/>
</dbReference>
<dbReference type="CDD" id="cd14014">
    <property type="entry name" value="STKc_PknB_like"/>
    <property type="match status" value="1"/>
</dbReference>
<keyword evidence="11" id="KW-0812">Transmembrane</keyword>
<accession>A0AAW3JQS0</accession>
<evidence type="ECO:0000256" key="1">
    <source>
        <dbReference type="ARBA" id="ARBA00012513"/>
    </source>
</evidence>
<dbReference type="SMART" id="SM00219">
    <property type="entry name" value="TyrKc"/>
    <property type="match status" value="1"/>
</dbReference>
<keyword evidence="4 9" id="KW-0547">Nucleotide-binding</keyword>
<dbReference type="Pfam" id="PF03793">
    <property type="entry name" value="PASTA"/>
    <property type="match status" value="1"/>
</dbReference>
<dbReference type="InterPro" id="IPR017441">
    <property type="entry name" value="Protein_kinase_ATP_BS"/>
</dbReference>
<keyword evidence="2" id="KW-0723">Serine/threonine-protein kinase</keyword>
<organism evidence="14 15">
    <name type="scientific">Butyribacter intestini</name>
    <dbReference type="NCBI Taxonomy" id="1703332"/>
    <lineage>
        <taxon>Bacteria</taxon>
        <taxon>Bacillati</taxon>
        <taxon>Bacillota</taxon>
        <taxon>Clostridia</taxon>
        <taxon>Lachnospirales</taxon>
        <taxon>Lachnospiraceae</taxon>
        <taxon>Butyribacter</taxon>
    </lineage>
</organism>
<dbReference type="SMART" id="SM00740">
    <property type="entry name" value="PASTA"/>
    <property type="match status" value="3"/>
</dbReference>
<comment type="catalytic activity">
    <reaction evidence="7">
        <text>L-threonyl-[protein] + ATP = O-phospho-L-threonyl-[protein] + ADP + H(+)</text>
        <dbReference type="Rhea" id="RHEA:46608"/>
        <dbReference type="Rhea" id="RHEA-COMP:11060"/>
        <dbReference type="Rhea" id="RHEA-COMP:11605"/>
        <dbReference type="ChEBI" id="CHEBI:15378"/>
        <dbReference type="ChEBI" id="CHEBI:30013"/>
        <dbReference type="ChEBI" id="CHEBI:30616"/>
        <dbReference type="ChEBI" id="CHEBI:61977"/>
        <dbReference type="ChEBI" id="CHEBI:456216"/>
        <dbReference type="EC" id="2.7.11.1"/>
    </reaction>
</comment>
<dbReference type="PROSITE" id="PS00109">
    <property type="entry name" value="PROTEIN_KINASE_TYR"/>
    <property type="match status" value="1"/>
</dbReference>
<feature type="compositionally biased region" description="Basic residues" evidence="10">
    <location>
        <begin position="660"/>
        <end position="677"/>
    </location>
</feature>
<evidence type="ECO:0000313" key="14">
    <source>
        <dbReference type="EMBL" id="KQC85018.1"/>
    </source>
</evidence>
<sequence length="691" mass="77310">MRFCYSCMRQIADNTKDICPYCKEKLNIEYNADMCLKPGTVLQGKFIVGKLLGSGGFGNTYIGWNNLLQCKVAIKEYFPKQLSGRERTTGTVSVISESVRHERFKIGLRHFLEEARSIANLQDVKGVVQVYSFFEENNTGYIVMEFLEGMDVKHILKLKGNRVEYDWARRVVLTILYTLKEIHKRGVIHRDIAPDNIIVTNEGVIKLIDFGAAKYAERVENENTAIVLKEGYAPIEQYGRKAVQGPYTDLYAVAALFYRMLTGAKPQPANDRTQEDKLLTLSEVGINIPEQAELAIMTCLNIQPQFRLQCAEDFMEALDGKNFVPVYEPEWILPKVKDDQDTVGNRLKQKFMAMAAWQRAAILAGSMAVCAGAVFAGVSVANRVINKNRGDNSGSNVEKMAAYQRGNTTWEEYKKNLDDAGCKAKVTYIYDKACKSEKVEDTEPRQGADIPDDKVVKVTVRSAGKVTIEKMTKMSKSEIETNLKNAGVTSDISFKYDYNSASKDKCFKQSKSGDVSSKDIDKLKFYISWGKKDKYVFKLPNLKDKNLDEAKSVMDKLNKKYKCKIKLTTKDQVISESVAKGDIISQEPKSGKKYNSNSKDKNIPKKEKVPKKVSIVVSLGAPTPTPAPIEPPAPAAPKPDSSKKSDKSKGKSSGLDGSSKKKNTGKKSDKKKTKKKSRADEFVRDDSDFGF</sequence>
<dbReference type="Gene3D" id="3.30.200.20">
    <property type="entry name" value="Phosphorylase Kinase, domain 1"/>
    <property type="match status" value="1"/>
</dbReference>
<dbReference type="InterPro" id="IPR005543">
    <property type="entry name" value="PASTA_dom"/>
</dbReference>
<evidence type="ECO:0000256" key="4">
    <source>
        <dbReference type="ARBA" id="ARBA00022741"/>
    </source>
</evidence>
<feature type="compositionally biased region" description="Basic and acidic residues" evidence="10">
    <location>
        <begin position="678"/>
        <end position="691"/>
    </location>
</feature>
<reference evidence="14 15" key="1">
    <citation type="submission" date="2015-10" db="EMBL/GenBank/DDBJ databases">
        <title>Butyribacter intestini gen. nov., sp. nov., a butyric acid-producing bacterium of the family Lachnospiraceae isolated from the human faeces.</title>
        <authorList>
            <person name="Zou Y."/>
            <person name="Xue W."/>
            <person name="Luo G."/>
            <person name="Lv M."/>
        </authorList>
    </citation>
    <scope>NUCLEOTIDE SEQUENCE [LARGE SCALE GENOMIC DNA]</scope>
    <source>
        <strain evidence="14 15">TF01-11</strain>
    </source>
</reference>
<gene>
    <name evidence="14" type="ORF">APZ18_09910</name>
</gene>
<evidence type="ECO:0000313" key="15">
    <source>
        <dbReference type="Proteomes" id="UP000050833"/>
    </source>
</evidence>
<keyword evidence="6 9" id="KW-0067">ATP-binding</keyword>
<dbReference type="GO" id="GO:0005524">
    <property type="term" value="F:ATP binding"/>
    <property type="evidence" value="ECO:0007669"/>
    <property type="project" value="UniProtKB-UniRule"/>
</dbReference>
<evidence type="ECO:0000259" key="12">
    <source>
        <dbReference type="PROSITE" id="PS50011"/>
    </source>
</evidence>
<evidence type="ECO:0000256" key="7">
    <source>
        <dbReference type="ARBA" id="ARBA00047899"/>
    </source>
</evidence>
<evidence type="ECO:0000256" key="9">
    <source>
        <dbReference type="PROSITE-ProRule" id="PRU10141"/>
    </source>
</evidence>
<evidence type="ECO:0000256" key="2">
    <source>
        <dbReference type="ARBA" id="ARBA00022527"/>
    </source>
</evidence>
<dbReference type="GO" id="GO:0035556">
    <property type="term" value="P:intracellular signal transduction"/>
    <property type="evidence" value="ECO:0007669"/>
    <property type="project" value="TreeGrafter"/>
</dbReference>
<evidence type="ECO:0000256" key="6">
    <source>
        <dbReference type="ARBA" id="ARBA00022840"/>
    </source>
</evidence>
<comment type="catalytic activity">
    <reaction evidence="8">
        <text>L-seryl-[protein] + ATP = O-phospho-L-seryl-[protein] + ADP + H(+)</text>
        <dbReference type="Rhea" id="RHEA:17989"/>
        <dbReference type="Rhea" id="RHEA-COMP:9863"/>
        <dbReference type="Rhea" id="RHEA-COMP:11604"/>
        <dbReference type="ChEBI" id="CHEBI:15378"/>
        <dbReference type="ChEBI" id="CHEBI:29999"/>
        <dbReference type="ChEBI" id="CHEBI:30616"/>
        <dbReference type="ChEBI" id="CHEBI:83421"/>
        <dbReference type="ChEBI" id="CHEBI:456216"/>
        <dbReference type="EC" id="2.7.11.1"/>
    </reaction>
</comment>
<feature type="domain" description="Protein kinase" evidence="12">
    <location>
        <begin position="46"/>
        <end position="324"/>
    </location>
</feature>
<evidence type="ECO:0000256" key="11">
    <source>
        <dbReference type="SAM" id="Phobius"/>
    </source>
</evidence>
<dbReference type="CDD" id="cd06577">
    <property type="entry name" value="PASTA_pknB"/>
    <property type="match status" value="1"/>
</dbReference>
<dbReference type="EC" id="2.7.11.1" evidence="1"/>
<dbReference type="RefSeq" id="WP_055944428.1">
    <property type="nucleotide sequence ID" value="NZ_JAQDDZ010000014.1"/>
</dbReference>
<keyword evidence="11" id="KW-1133">Transmembrane helix</keyword>
<dbReference type="PROSITE" id="PS00107">
    <property type="entry name" value="PROTEIN_KINASE_ATP"/>
    <property type="match status" value="1"/>
</dbReference>
<dbReference type="Gene3D" id="1.10.510.10">
    <property type="entry name" value="Transferase(Phosphotransferase) domain 1"/>
    <property type="match status" value="1"/>
</dbReference>
<dbReference type="PROSITE" id="PS51178">
    <property type="entry name" value="PASTA"/>
    <property type="match status" value="1"/>
</dbReference>
<protein>
    <recommendedName>
        <fullName evidence="1">non-specific serine/threonine protein kinase</fullName>
        <ecNumber evidence="1">2.7.11.1</ecNumber>
    </recommendedName>
</protein>
<dbReference type="EMBL" id="LLKB01000005">
    <property type="protein sequence ID" value="KQC85018.1"/>
    <property type="molecule type" value="Genomic_DNA"/>
</dbReference>
<feature type="transmembrane region" description="Helical" evidence="11">
    <location>
        <begin position="360"/>
        <end position="381"/>
    </location>
</feature>
<evidence type="ECO:0000256" key="10">
    <source>
        <dbReference type="SAM" id="MobiDB-lite"/>
    </source>
</evidence>
<name>A0AAW3JQS0_9FIRM</name>
<feature type="domain" description="PASTA" evidence="13">
    <location>
        <begin position="531"/>
        <end position="619"/>
    </location>
</feature>
<dbReference type="InterPro" id="IPR000719">
    <property type="entry name" value="Prot_kinase_dom"/>
</dbReference>
<evidence type="ECO:0000256" key="8">
    <source>
        <dbReference type="ARBA" id="ARBA00048679"/>
    </source>
</evidence>
<dbReference type="InterPro" id="IPR008266">
    <property type="entry name" value="Tyr_kinase_AS"/>
</dbReference>
<dbReference type="Proteomes" id="UP000050833">
    <property type="component" value="Unassembled WGS sequence"/>
</dbReference>
<keyword evidence="11" id="KW-0472">Membrane</keyword>
<proteinExistence type="predicted"/>
<dbReference type="Pfam" id="PF00069">
    <property type="entry name" value="Pkinase"/>
    <property type="match status" value="1"/>
</dbReference>
<evidence type="ECO:0000256" key="3">
    <source>
        <dbReference type="ARBA" id="ARBA00022679"/>
    </source>
</evidence>
<keyword evidence="3" id="KW-0808">Transferase</keyword>
<keyword evidence="15" id="KW-1185">Reference proteome</keyword>
<comment type="caution">
    <text evidence="14">The sequence shown here is derived from an EMBL/GenBank/DDBJ whole genome shotgun (WGS) entry which is preliminary data.</text>
</comment>
<feature type="compositionally biased region" description="Basic and acidic residues" evidence="10">
    <location>
        <begin position="598"/>
        <end position="607"/>
    </location>
</feature>